<comment type="subcellular location">
    <subcellularLocation>
        <location evidence="2">Secreted</location>
    </subcellularLocation>
</comment>
<dbReference type="Pfam" id="PF22842">
    <property type="entry name" value="Pel9A-like_beta_helix"/>
    <property type="match status" value="1"/>
</dbReference>
<organism evidence="11 12">
    <name type="scientific">Clostridium cibarium</name>
    <dbReference type="NCBI Taxonomy" id="2762247"/>
    <lineage>
        <taxon>Bacteria</taxon>
        <taxon>Bacillati</taxon>
        <taxon>Bacillota</taxon>
        <taxon>Clostridia</taxon>
        <taxon>Eubacteriales</taxon>
        <taxon>Clostridiaceae</taxon>
        <taxon>Clostridium</taxon>
    </lineage>
</organism>
<proteinExistence type="inferred from homology"/>
<feature type="signal peptide" evidence="9">
    <location>
        <begin position="1"/>
        <end position="28"/>
    </location>
</feature>
<reference evidence="11 12" key="1">
    <citation type="submission" date="2020-08" db="EMBL/GenBank/DDBJ databases">
        <title>A Genomic Blueprint of the Chicken Gut Microbiome.</title>
        <authorList>
            <person name="Gilroy R."/>
            <person name="Ravi A."/>
            <person name="Getino M."/>
            <person name="Pursley I."/>
            <person name="Horton D.L."/>
            <person name="Alikhan N.-F."/>
            <person name="Baker D."/>
            <person name="Gharbi K."/>
            <person name="Hall N."/>
            <person name="Watson M."/>
            <person name="Adriaenssens E.M."/>
            <person name="Foster-Nyarko E."/>
            <person name="Jarju S."/>
            <person name="Secka A."/>
            <person name="Antonio M."/>
            <person name="Oren A."/>
            <person name="Chaudhuri R."/>
            <person name="La Ragione R.M."/>
            <person name="Hildebrand F."/>
            <person name="Pallen M.J."/>
        </authorList>
    </citation>
    <scope>NUCLEOTIDE SEQUENCE [LARGE SCALE GENOMIC DNA]</scope>
    <source>
        <strain evidence="11 12">Sa3CVN1</strain>
    </source>
</reference>
<dbReference type="InterPro" id="IPR006626">
    <property type="entry name" value="PbH1"/>
</dbReference>
<sequence length="329" mass="33906">MKKFKLLCLGVVVAFVAATASNTTVAKAATTIVVSNGGTTLSKALSSAKSGDTIIVKGTVKSGSVSVPAGVIIKGQSNGKIDFSGNGSGRGLTVNSNGSTIQDLEICNAGDNGIYVQGSKNNFIRLNVHNNKDAGVQISNGGANNYLSFVRSHHNADAKGENADGFAIKLHSGAGNVLEDCISEYNSDDGYDLYAAHGAVKFIRCQANYNGECAGIRGDGNGFKVGGVDNKTSGVKAHLDPLNHYLEGCTAKGNKANGFDRNNQSGVVTMKGCTSDSNGKKNYSFPLTGTPSALGYKVTFGKAIIQNSKSINGKNDISGATLTGRCLGF</sequence>
<keyword evidence="5 9" id="KW-0732">Signal</keyword>
<evidence type="ECO:0000259" key="10">
    <source>
        <dbReference type="Pfam" id="PF22842"/>
    </source>
</evidence>
<dbReference type="SMART" id="SM00710">
    <property type="entry name" value="PbH1"/>
    <property type="match status" value="6"/>
</dbReference>
<evidence type="ECO:0000313" key="12">
    <source>
        <dbReference type="Proteomes" id="UP000627781"/>
    </source>
</evidence>
<accession>A0ABR8PVG0</accession>
<evidence type="ECO:0000256" key="4">
    <source>
        <dbReference type="ARBA" id="ARBA00022723"/>
    </source>
</evidence>
<feature type="domain" description="Pel9A-like right handed beta-helix region" evidence="10">
    <location>
        <begin position="97"/>
        <end position="295"/>
    </location>
</feature>
<evidence type="ECO:0000256" key="5">
    <source>
        <dbReference type="ARBA" id="ARBA00022729"/>
    </source>
</evidence>
<keyword evidence="4" id="KW-0479">Metal-binding</keyword>
<evidence type="ECO:0000256" key="2">
    <source>
        <dbReference type="ARBA" id="ARBA00004613"/>
    </source>
</evidence>
<evidence type="ECO:0000313" key="11">
    <source>
        <dbReference type="EMBL" id="MBD7912153.1"/>
    </source>
</evidence>
<keyword evidence="3" id="KW-0964">Secreted</keyword>
<keyword evidence="7" id="KW-0456">Lyase</keyword>
<comment type="similarity">
    <text evidence="8">Belongs to the polysaccharide lyase 9 family.</text>
</comment>
<gene>
    <name evidence="11" type="ORF">H9661_12375</name>
</gene>
<dbReference type="InterPro" id="IPR012334">
    <property type="entry name" value="Pectin_lyas_fold"/>
</dbReference>
<dbReference type="SUPFAM" id="SSF51126">
    <property type="entry name" value="Pectin lyase-like"/>
    <property type="match status" value="1"/>
</dbReference>
<comment type="cofactor">
    <cofactor evidence="1">
        <name>Ca(2+)</name>
        <dbReference type="ChEBI" id="CHEBI:29108"/>
    </cofactor>
</comment>
<dbReference type="PANTHER" id="PTHR40088:SF1">
    <property type="entry name" value="PECTATE LYASE PEL9"/>
    <property type="match status" value="1"/>
</dbReference>
<dbReference type="PROSITE" id="PS00430">
    <property type="entry name" value="TONB_DEPENDENT_REC_1"/>
    <property type="match status" value="1"/>
</dbReference>
<dbReference type="Gene3D" id="2.160.20.10">
    <property type="entry name" value="Single-stranded right-handed beta-helix, Pectin lyase-like"/>
    <property type="match status" value="1"/>
</dbReference>
<dbReference type="InterPro" id="IPR052052">
    <property type="entry name" value="Polysaccharide_Lyase_9"/>
</dbReference>
<name>A0ABR8PVG0_9CLOT</name>
<evidence type="ECO:0000256" key="9">
    <source>
        <dbReference type="SAM" id="SignalP"/>
    </source>
</evidence>
<dbReference type="InterPro" id="IPR011050">
    <property type="entry name" value="Pectin_lyase_fold/virulence"/>
</dbReference>
<dbReference type="RefSeq" id="WP_143317167.1">
    <property type="nucleotide sequence ID" value="NZ_JACSRA010000019.1"/>
</dbReference>
<dbReference type="EMBL" id="JACSRA010000019">
    <property type="protein sequence ID" value="MBD7912153.1"/>
    <property type="molecule type" value="Genomic_DNA"/>
</dbReference>
<evidence type="ECO:0000256" key="1">
    <source>
        <dbReference type="ARBA" id="ARBA00001913"/>
    </source>
</evidence>
<evidence type="ECO:0000256" key="6">
    <source>
        <dbReference type="ARBA" id="ARBA00022837"/>
    </source>
</evidence>
<evidence type="ECO:0000256" key="7">
    <source>
        <dbReference type="ARBA" id="ARBA00023239"/>
    </source>
</evidence>
<protein>
    <submittedName>
        <fullName evidence="11">Right-handed parallel beta-helix repeat-containing protein</fullName>
    </submittedName>
</protein>
<feature type="chain" id="PRO_5045602839" evidence="9">
    <location>
        <begin position="29"/>
        <end position="329"/>
    </location>
</feature>
<keyword evidence="6" id="KW-0106">Calcium</keyword>
<evidence type="ECO:0000256" key="8">
    <source>
        <dbReference type="ARBA" id="ARBA00038263"/>
    </source>
</evidence>
<dbReference type="InterPro" id="IPR053868">
    <property type="entry name" value="Pel9A-like_beta_helix"/>
</dbReference>
<evidence type="ECO:0000256" key="3">
    <source>
        <dbReference type="ARBA" id="ARBA00022525"/>
    </source>
</evidence>
<comment type="caution">
    <text evidence="11">The sequence shown here is derived from an EMBL/GenBank/DDBJ whole genome shotgun (WGS) entry which is preliminary data.</text>
</comment>
<keyword evidence="12" id="KW-1185">Reference proteome</keyword>
<dbReference type="PANTHER" id="PTHR40088">
    <property type="entry name" value="PECTATE LYASE (EUROFUNG)"/>
    <property type="match status" value="1"/>
</dbReference>
<dbReference type="Proteomes" id="UP000627781">
    <property type="component" value="Unassembled WGS sequence"/>
</dbReference>
<dbReference type="InterPro" id="IPR010916">
    <property type="entry name" value="TonB_box_CS"/>
</dbReference>